<evidence type="ECO:0000256" key="1">
    <source>
        <dbReference type="SAM" id="MobiDB-lite"/>
    </source>
</evidence>
<dbReference type="EMBL" id="NJES01000117">
    <property type="protein sequence ID" value="PHH77485.1"/>
    <property type="molecule type" value="Genomic_DNA"/>
</dbReference>
<proteinExistence type="predicted"/>
<feature type="compositionally biased region" description="Pro residues" evidence="1">
    <location>
        <begin position="117"/>
        <end position="127"/>
    </location>
</feature>
<sequence>MVGSTTYLPEEISFILGEALKKSSLDATARGFFKEFDKPISHNQIRYVKTKYGRCARYNSPLINKNLGNMAFRSGISRGVFNHHHDRNHAHNHAHNSNINSNANANAHTPASAPSTSPEPPPQPLNPLPLKSPQKPSA</sequence>
<reference evidence="2 3" key="1">
    <citation type="submission" date="2017-06" db="EMBL/GenBank/DDBJ databases">
        <title>Ant-infecting Ophiocordyceps genomes reveal a high diversity of potential behavioral manipulation genes and a possible major role for enterotoxins.</title>
        <authorList>
            <person name="De Bekker C."/>
            <person name="Evans H.C."/>
            <person name="Brachmann A."/>
            <person name="Hughes D.P."/>
        </authorList>
    </citation>
    <scope>NUCLEOTIDE SEQUENCE [LARGE SCALE GENOMIC DNA]</scope>
    <source>
        <strain evidence="2 3">Map16</strain>
    </source>
</reference>
<evidence type="ECO:0000313" key="3">
    <source>
        <dbReference type="Proteomes" id="UP000226431"/>
    </source>
</evidence>
<dbReference type="OrthoDB" id="4736382at2759"/>
<name>A0A2C5Z6K8_9HYPO</name>
<feature type="region of interest" description="Disordered" evidence="1">
    <location>
        <begin position="81"/>
        <end position="138"/>
    </location>
</feature>
<feature type="compositionally biased region" description="Basic residues" evidence="1">
    <location>
        <begin position="81"/>
        <end position="94"/>
    </location>
</feature>
<gene>
    <name evidence="2" type="ORF">CDD80_549</name>
</gene>
<dbReference type="Proteomes" id="UP000226431">
    <property type="component" value="Unassembled WGS sequence"/>
</dbReference>
<keyword evidence="3" id="KW-1185">Reference proteome</keyword>
<protein>
    <submittedName>
        <fullName evidence="2">Uncharacterized protein</fullName>
    </submittedName>
</protein>
<feature type="compositionally biased region" description="Low complexity" evidence="1">
    <location>
        <begin position="95"/>
        <end position="116"/>
    </location>
</feature>
<comment type="caution">
    <text evidence="2">The sequence shown here is derived from an EMBL/GenBank/DDBJ whole genome shotgun (WGS) entry which is preliminary data.</text>
</comment>
<feature type="compositionally biased region" description="Low complexity" evidence="1">
    <location>
        <begin position="128"/>
        <end position="138"/>
    </location>
</feature>
<accession>A0A2C5Z6K8</accession>
<dbReference type="AlphaFoldDB" id="A0A2C5Z6K8"/>
<organism evidence="2 3">
    <name type="scientific">Ophiocordyceps camponoti-rufipedis</name>
    <dbReference type="NCBI Taxonomy" id="2004952"/>
    <lineage>
        <taxon>Eukaryota</taxon>
        <taxon>Fungi</taxon>
        <taxon>Dikarya</taxon>
        <taxon>Ascomycota</taxon>
        <taxon>Pezizomycotina</taxon>
        <taxon>Sordariomycetes</taxon>
        <taxon>Hypocreomycetidae</taxon>
        <taxon>Hypocreales</taxon>
        <taxon>Ophiocordycipitaceae</taxon>
        <taxon>Ophiocordyceps</taxon>
    </lineage>
</organism>
<evidence type="ECO:0000313" key="2">
    <source>
        <dbReference type="EMBL" id="PHH77485.1"/>
    </source>
</evidence>